<sequence>MCYIHRSNINSTSANLSLRANRELKRVRRVVIL</sequence>
<accession>A0A821QIK1</accession>
<dbReference type="EMBL" id="CAJOBP010053365">
    <property type="protein sequence ID" value="CAF4822035.1"/>
    <property type="molecule type" value="Genomic_DNA"/>
</dbReference>
<comment type="caution">
    <text evidence="1">The sequence shown here is derived from an EMBL/GenBank/DDBJ whole genome shotgun (WGS) entry which is preliminary data.</text>
</comment>
<evidence type="ECO:0000313" key="1">
    <source>
        <dbReference type="EMBL" id="CAF4822035.1"/>
    </source>
</evidence>
<proteinExistence type="predicted"/>
<name>A0A821QIK1_9BILA</name>
<reference evidence="1" key="1">
    <citation type="submission" date="2021-02" db="EMBL/GenBank/DDBJ databases">
        <authorList>
            <person name="Nowell W R."/>
        </authorList>
    </citation>
    <scope>NUCLEOTIDE SEQUENCE</scope>
</reference>
<organism evidence="1 2">
    <name type="scientific">Rotaria socialis</name>
    <dbReference type="NCBI Taxonomy" id="392032"/>
    <lineage>
        <taxon>Eukaryota</taxon>
        <taxon>Metazoa</taxon>
        <taxon>Spiralia</taxon>
        <taxon>Gnathifera</taxon>
        <taxon>Rotifera</taxon>
        <taxon>Eurotatoria</taxon>
        <taxon>Bdelloidea</taxon>
        <taxon>Philodinida</taxon>
        <taxon>Philodinidae</taxon>
        <taxon>Rotaria</taxon>
    </lineage>
</organism>
<dbReference type="AlphaFoldDB" id="A0A821QIK1"/>
<keyword evidence="2" id="KW-1185">Reference proteome</keyword>
<feature type="non-terminal residue" evidence="1">
    <location>
        <position position="33"/>
    </location>
</feature>
<dbReference type="Proteomes" id="UP000663873">
    <property type="component" value="Unassembled WGS sequence"/>
</dbReference>
<evidence type="ECO:0000313" key="2">
    <source>
        <dbReference type="Proteomes" id="UP000663873"/>
    </source>
</evidence>
<protein>
    <submittedName>
        <fullName evidence="1">Uncharacterized protein</fullName>
    </submittedName>
</protein>
<gene>
    <name evidence="1" type="ORF">UJA718_LOCUS42205</name>
</gene>